<sequence>MSITITQSKTALGVNLQAGFSASGGTAPYTYSIRTNPIGAGGVINSSTGLYTAPSVVNGGQYLNALQMYDTIMVKDSVGATATAQILVANPLELFCDVIQTSMGLPNGRVYLWNQKIMQPNDSGIFVAVAVLSAKPFASINAPDGSGSGMNSQQSVNMYAQLQLDVISRDGEARDRKEEVILALNSDYSRSQQEANSFYIGKLPPGAQFVNLSNEDGAAIPYRFNISVAIQYCYVKTVAVPYFSTFSTPQVGVDFATSSNTYAMANAVFSQQPNILLGGGYLVIIPFLSTAQVGQQLVTVPLSTGGLPASSGTFILSYSASPSTAIAYNASAATIQTDIRACTGLSSATVTGVTYQSNGAIASFYVNFVGVSGADALLTLGTNSLADTNAVAITPTVAITIIGSSTETLDQAILRSSSLVQYFGVMAAEVCSQAILLLAAAVIQTLNKLLFDVTYTASDLSTGGRCVAIQQANFTQTRCLFYDDVLADSLTFMAAYAGLGLSTVFTGSNTTQTMHLKTLSGISPDPNITQTLLTNAIAAGADTYPSLQGVSKVFCSGANDFFDNQYNLQWFAGALQLQGSTTSQPPTPRSLRRNRGWTASRALIEQSANRR</sequence>
<reference evidence="2" key="1">
    <citation type="submission" date="2024-02" db="EMBL/GenBank/DDBJ databases">
        <authorList>
            <consortium name="ELIXIR-Norway"/>
            <consortium name="Elixir Norway"/>
        </authorList>
    </citation>
    <scope>NUCLEOTIDE SEQUENCE</scope>
</reference>
<proteinExistence type="predicted"/>
<feature type="region of interest" description="Disordered" evidence="1">
    <location>
        <begin position="579"/>
        <end position="598"/>
    </location>
</feature>
<dbReference type="Proteomes" id="UP001497444">
    <property type="component" value="Unassembled WGS sequence"/>
</dbReference>
<keyword evidence="3" id="KW-1185">Reference proteome</keyword>
<gene>
    <name evidence="2" type="ORF">CSSPJE1EN1_LOCUS26026</name>
</gene>
<protein>
    <submittedName>
        <fullName evidence="2">Uncharacterized protein</fullName>
    </submittedName>
</protein>
<accession>A0ABP0V9N0</accession>
<evidence type="ECO:0000313" key="3">
    <source>
        <dbReference type="Proteomes" id="UP001497444"/>
    </source>
</evidence>
<organism evidence="2 3">
    <name type="scientific">Sphagnum jensenii</name>
    <dbReference type="NCBI Taxonomy" id="128206"/>
    <lineage>
        <taxon>Eukaryota</taxon>
        <taxon>Viridiplantae</taxon>
        <taxon>Streptophyta</taxon>
        <taxon>Embryophyta</taxon>
        <taxon>Bryophyta</taxon>
        <taxon>Sphagnophytina</taxon>
        <taxon>Sphagnopsida</taxon>
        <taxon>Sphagnales</taxon>
        <taxon>Sphagnaceae</taxon>
        <taxon>Sphagnum</taxon>
    </lineage>
</organism>
<name>A0ABP0V9N0_9BRYO</name>
<comment type="caution">
    <text evidence="2">The sequence shown here is derived from an EMBL/GenBank/DDBJ whole genome shotgun (WGS) entry which is preliminary data.</text>
</comment>
<dbReference type="EMBL" id="CAXAQS010000214">
    <property type="protein sequence ID" value="CAK9250648.1"/>
    <property type="molecule type" value="Genomic_DNA"/>
</dbReference>
<evidence type="ECO:0000313" key="2">
    <source>
        <dbReference type="EMBL" id="CAK9250648.1"/>
    </source>
</evidence>
<evidence type="ECO:0000256" key="1">
    <source>
        <dbReference type="SAM" id="MobiDB-lite"/>
    </source>
</evidence>